<keyword evidence="1" id="KW-0472">Membrane</keyword>
<reference evidence="2 3" key="1">
    <citation type="submission" date="2018-06" db="EMBL/GenBank/DDBJ databases">
        <title>Genomic Encyclopedia of Archaeal and Bacterial Type Strains, Phase II (KMG-II): from individual species to whole genera.</title>
        <authorList>
            <person name="Goeker M."/>
        </authorList>
    </citation>
    <scope>NUCLEOTIDE SEQUENCE [LARGE SCALE GENOMIC DNA]</scope>
    <source>
        <strain evidence="2 3">DSM 18710</strain>
    </source>
</reference>
<keyword evidence="1" id="KW-1133">Transmembrane helix</keyword>
<proteinExistence type="predicted"/>
<keyword evidence="3" id="KW-1185">Reference proteome</keyword>
<sequence length="100" mass="11947">MASYPIYNAQKLYVFKLKYTTANVVIYADILCFHLQYFFCSLNFVLWFIHFLSYFCSLYGYKKGIVLKYSIQPLIFLFIVPNNMGSFVYYFTTTFLPLMI</sequence>
<comment type="caution">
    <text evidence="2">The sequence shown here is derived from an EMBL/GenBank/DDBJ whole genome shotgun (WGS) entry which is preliminary data.</text>
</comment>
<dbReference type="Proteomes" id="UP000249852">
    <property type="component" value="Unassembled WGS sequence"/>
</dbReference>
<evidence type="ECO:0000313" key="2">
    <source>
        <dbReference type="EMBL" id="RAS44937.1"/>
    </source>
</evidence>
<organism evidence="2 3">
    <name type="scientific">Prevotella pallens</name>
    <dbReference type="NCBI Taxonomy" id="60133"/>
    <lineage>
        <taxon>Bacteria</taxon>
        <taxon>Pseudomonadati</taxon>
        <taxon>Bacteroidota</taxon>
        <taxon>Bacteroidia</taxon>
        <taxon>Bacteroidales</taxon>
        <taxon>Prevotellaceae</taxon>
        <taxon>Prevotella</taxon>
    </lineage>
</organism>
<dbReference type="EMBL" id="QLTQ01000014">
    <property type="protein sequence ID" value="RAS44937.1"/>
    <property type="molecule type" value="Genomic_DNA"/>
</dbReference>
<name>A0ABX9DTE9_9BACT</name>
<feature type="transmembrane region" description="Helical" evidence="1">
    <location>
        <begin position="44"/>
        <end position="61"/>
    </location>
</feature>
<evidence type="ECO:0000256" key="1">
    <source>
        <dbReference type="SAM" id="Phobius"/>
    </source>
</evidence>
<feature type="transmembrane region" description="Helical" evidence="1">
    <location>
        <begin position="21"/>
        <end position="38"/>
    </location>
</feature>
<gene>
    <name evidence="2" type="ORF">BC673_11456</name>
</gene>
<feature type="transmembrane region" description="Helical" evidence="1">
    <location>
        <begin position="73"/>
        <end position="92"/>
    </location>
</feature>
<protein>
    <submittedName>
        <fullName evidence="2">Uncharacterized protein</fullName>
    </submittedName>
</protein>
<accession>A0ABX9DTE9</accession>
<keyword evidence="1" id="KW-0812">Transmembrane</keyword>
<evidence type="ECO:0000313" key="3">
    <source>
        <dbReference type="Proteomes" id="UP000249852"/>
    </source>
</evidence>